<dbReference type="SUPFAM" id="SSF48264">
    <property type="entry name" value="Cytochrome P450"/>
    <property type="match status" value="1"/>
</dbReference>
<organism evidence="7">
    <name type="scientific">Mytilinidion resinicola</name>
    <dbReference type="NCBI Taxonomy" id="574789"/>
    <lineage>
        <taxon>Eukaryota</taxon>
        <taxon>Fungi</taxon>
        <taxon>Dikarya</taxon>
        <taxon>Ascomycota</taxon>
        <taxon>Pezizomycotina</taxon>
        <taxon>Dothideomycetes</taxon>
        <taxon>Pleosporomycetidae</taxon>
        <taxon>Mytilinidiales</taxon>
        <taxon>Mytilinidiaceae</taxon>
        <taxon>Mytilinidion</taxon>
    </lineage>
</organism>
<comment type="similarity">
    <text evidence="2">Belongs to the cytochrome P450 family.</text>
</comment>
<proteinExistence type="inferred from homology"/>
<dbReference type="GO" id="GO:0004497">
    <property type="term" value="F:monooxygenase activity"/>
    <property type="evidence" value="ECO:0007669"/>
    <property type="project" value="InterPro"/>
</dbReference>
<feature type="transmembrane region" description="Helical" evidence="6">
    <location>
        <begin position="54"/>
        <end position="71"/>
    </location>
</feature>
<dbReference type="InterPro" id="IPR001128">
    <property type="entry name" value="Cyt_P450"/>
</dbReference>
<evidence type="ECO:0000313" key="8">
    <source>
        <dbReference type="Proteomes" id="UP000504636"/>
    </source>
</evidence>
<gene>
    <name evidence="7 9" type="ORF">BDZ99DRAFT_516937</name>
</gene>
<keyword evidence="3 5" id="KW-0479">Metal-binding</keyword>
<keyword evidence="8" id="KW-1185">Reference proteome</keyword>
<dbReference type="PANTHER" id="PTHR24305">
    <property type="entry name" value="CYTOCHROME P450"/>
    <property type="match status" value="1"/>
</dbReference>
<dbReference type="PRINTS" id="PR00465">
    <property type="entry name" value="EP450IV"/>
</dbReference>
<dbReference type="GO" id="GO:0016705">
    <property type="term" value="F:oxidoreductase activity, acting on paired donors, with incorporation or reduction of molecular oxygen"/>
    <property type="evidence" value="ECO:0007669"/>
    <property type="project" value="InterPro"/>
</dbReference>
<dbReference type="AlphaFoldDB" id="A0A6A6YZR2"/>
<dbReference type="PANTHER" id="PTHR24305:SF180">
    <property type="entry name" value="P450, PUTATIVE (EUROFUNG)-RELATED"/>
    <property type="match status" value="1"/>
</dbReference>
<evidence type="ECO:0000256" key="6">
    <source>
        <dbReference type="SAM" id="Phobius"/>
    </source>
</evidence>
<keyword evidence="6" id="KW-0812">Transmembrane</keyword>
<evidence type="ECO:0000256" key="4">
    <source>
        <dbReference type="ARBA" id="ARBA00023004"/>
    </source>
</evidence>
<accession>A0A6A6YZR2</accession>
<evidence type="ECO:0000256" key="3">
    <source>
        <dbReference type="ARBA" id="ARBA00022723"/>
    </source>
</evidence>
<evidence type="ECO:0000256" key="5">
    <source>
        <dbReference type="PIRSR" id="PIRSR602403-1"/>
    </source>
</evidence>
<evidence type="ECO:0000313" key="7">
    <source>
        <dbReference type="EMBL" id="KAF2814331.1"/>
    </source>
</evidence>
<feature type="binding site" description="axial binding residue" evidence="5">
    <location>
        <position position="299"/>
    </location>
    <ligand>
        <name>heme</name>
        <dbReference type="ChEBI" id="CHEBI:30413"/>
    </ligand>
    <ligandPart>
        <name>Fe</name>
        <dbReference type="ChEBI" id="CHEBI:18248"/>
    </ligandPart>
</feature>
<dbReference type="InterPro" id="IPR050121">
    <property type="entry name" value="Cytochrome_P450_monoxygenase"/>
</dbReference>
<reference evidence="9" key="2">
    <citation type="submission" date="2020-04" db="EMBL/GenBank/DDBJ databases">
        <authorList>
            <consortium name="NCBI Genome Project"/>
        </authorList>
    </citation>
    <scope>NUCLEOTIDE SEQUENCE</scope>
    <source>
        <strain evidence="9">CBS 304.34</strain>
    </source>
</reference>
<name>A0A6A6YZR2_9PEZI</name>
<feature type="transmembrane region" description="Helical" evidence="6">
    <location>
        <begin position="140"/>
        <end position="163"/>
    </location>
</feature>
<comment type="cofactor">
    <cofactor evidence="1 5">
        <name>heme</name>
        <dbReference type="ChEBI" id="CHEBI:30413"/>
    </cofactor>
</comment>
<keyword evidence="6" id="KW-1133">Transmembrane helix</keyword>
<reference evidence="7 9" key="1">
    <citation type="journal article" date="2020" name="Stud. Mycol.">
        <title>101 Dothideomycetes genomes: a test case for predicting lifestyles and emergence of pathogens.</title>
        <authorList>
            <person name="Haridas S."/>
            <person name="Albert R."/>
            <person name="Binder M."/>
            <person name="Bloem J."/>
            <person name="Labutti K."/>
            <person name="Salamov A."/>
            <person name="Andreopoulos B."/>
            <person name="Baker S."/>
            <person name="Barry K."/>
            <person name="Bills G."/>
            <person name="Bluhm B."/>
            <person name="Cannon C."/>
            <person name="Castanera R."/>
            <person name="Culley D."/>
            <person name="Daum C."/>
            <person name="Ezra D."/>
            <person name="Gonzalez J."/>
            <person name="Henrissat B."/>
            <person name="Kuo A."/>
            <person name="Liang C."/>
            <person name="Lipzen A."/>
            <person name="Lutzoni F."/>
            <person name="Magnuson J."/>
            <person name="Mondo S."/>
            <person name="Nolan M."/>
            <person name="Ohm R."/>
            <person name="Pangilinan J."/>
            <person name="Park H.-J."/>
            <person name="Ramirez L."/>
            <person name="Alfaro M."/>
            <person name="Sun H."/>
            <person name="Tritt A."/>
            <person name="Yoshinaga Y."/>
            <person name="Zwiers L.-H."/>
            <person name="Turgeon B."/>
            <person name="Goodwin S."/>
            <person name="Spatafora J."/>
            <person name="Crous P."/>
            <person name="Grigoriev I."/>
        </authorList>
    </citation>
    <scope>NUCLEOTIDE SEQUENCE</scope>
    <source>
        <strain evidence="7 9">CBS 304.34</strain>
    </source>
</reference>
<keyword evidence="5" id="KW-0349">Heme</keyword>
<keyword evidence="4 5" id="KW-0408">Iron</keyword>
<dbReference type="EMBL" id="MU003695">
    <property type="protein sequence ID" value="KAF2814331.1"/>
    <property type="molecule type" value="Genomic_DNA"/>
</dbReference>
<evidence type="ECO:0000313" key="9">
    <source>
        <dbReference type="RefSeq" id="XP_033581295.1"/>
    </source>
</evidence>
<evidence type="ECO:0000256" key="1">
    <source>
        <dbReference type="ARBA" id="ARBA00001971"/>
    </source>
</evidence>
<dbReference type="OrthoDB" id="3934656at2759"/>
<dbReference type="Gene3D" id="1.10.630.10">
    <property type="entry name" value="Cytochrome P450"/>
    <property type="match status" value="1"/>
</dbReference>
<dbReference type="GO" id="GO:0005506">
    <property type="term" value="F:iron ion binding"/>
    <property type="evidence" value="ECO:0007669"/>
    <property type="project" value="InterPro"/>
</dbReference>
<dbReference type="InterPro" id="IPR002403">
    <property type="entry name" value="Cyt_P450_E_grp-IV"/>
</dbReference>
<dbReference type="RefSeq" id="XP_033581295.1">
    <property type="nucleotide sequence ID" value="XM_033725116.1"/>
</dbReference>
<dbReference type="Pfam" id="PF00067">
    <property type="entry name" value="p450"/>
    <property type="match status" value="1"/>
</dbReference>
<keyword evidence="6" id="KW-0472">Membrane</keyword>
<evidence type="ECO:0000256" key="2">
    <source>
        <dbReference type="ARBA" id="ARBA00010617"/>
    </source>
</evidence>
<protein>
    <submittedName>
        <fullName evidence="7 9">Cytochrome P450</fullName>
    </submittedName>
</protein>
<dbReference type="PRINTS" id="PR00385">
    <property type="entry name" value="P450"/>
</dbReference>
<sequence>MEKMAKEGTTVRMEKWLLYFAYDCLHKLTFDFHRGYLETGDDVGNFIKDAYGGLVYFGLCVSMPVLHRFLIGNPLLKPFLGKPPFLWAFQQAYAAVAARKAQHEAAQTLPGSSDFLDLFLAARSTYPDIVTGDDVVVNYLFLNLVAGSDTTGTSLAVILYYVYRDPRILAKLRAELAAAGYDGSSPLTYRDGVRLPYLDAVVQEGLRIHPPIGLTLERVVPAGGWQMPDGGPLLPSGTKVGMNAWVSNRDESVFGPEDVDGFVPERWMKRAGETEKEGGERIARMKKLMLTFGYGSRVCTGKSVALLELVKVVGTFVGRYDVEFLSSEWKTENIWFVFPSGFNVKVSLRDGVGDLGSLDES</sequence>
<reference evidence="9" key="3">
    <citation type="submission" date="2025-04" db="UniProtKB">
        <authorList>
            <consortium name="RefSeq"/>
        </authorList>
    </citation>
    <scope>IDENTIFICATION</scope>
    <source>
        <strain evidence="9">CBS 304.34</strain>
    </source>
</reference>
<dbReference type="InterPro" id="IPR036396">
    <property type="entry name" value="Cyt_P450_sf"/>
</dbReference>
<dbReference type="Proteomes" id="UP000504636">
    <property type="component" value="Unplaced"/>
</dbReference>
<dbReference type="GO" id="GO:0020037">
    <property type="term" value="F:heme binding"/>
    <property type="evidence" value="ECO:0007669"/>
    <property type="project" value="InterPro"/>
</dbReference>
<dbReference type="GeneID" id="54466009"/>